<evidence type="ECO:0000313" key="2">
    <source>
        <dbReference type="EMBL" id="RSH89606.1"/>
    </source>
</evidence>
<accession>A0A427YEV4</accession>
<dbReference type="Proteomes" id="UP000279259">
    <property type="component" value="Unassembled WGS sequence"/>
</dbReference>
<evidence type="ECO:0000313" key="3">
    <source>
        <dbReference type="Proteomes" id="UP000279259"/>
    </source>
</evidence>
<dbReference type="EMBL" id="RSCD01000013">
    <property type="protein sequence ID" value="RSH89606.1"/>
    <property type="molecule type" value="Genomic_DNA"/>
</dbReference>
<reference evidence="2 3" key="1">
    <citation type="submission" date="2018-11" db="EMBL/GenBank/DDBJ databases">
        <title>Genome sequence of Saitozyma podzolica DSM 27192.</title>
        <authorList>
            <person name="Aliyu H."/>
            <person name="Gorte O."/>
            <person name="Ochsenreither K."/>
        </authorList>
    </citation>
    <scope>NUCLEOTIDE SEQUENCE [LARGE SCALE GENOMIC DNA]</scope>
    <source>
        <strain evidence="2 3">DSM 27192</strain>
    </source>
</reference>
<gene>
    <name evidence="2" type="ORF">EHS25_002157</name>
</gene>
<feature type="region of interest" description="Disordered" evidence="1">
    <location>
        <begin position="331"/>
        <end position="367"/>
    </location>
</feature>
<dbReference type="AlphaFoldDB" id="A0A427YEV4"/>
<name>A0A427YEV4_9TREE</name>
<comment type="caution">
    <text evidence="2">The sequence shown here is derived from an EMBL/GenBank/DDBJ whole genome shotgun (WGS) entry which is preliminary data.</text>
</comment>
<evidence type="ECO:0000256" key="1">
    <source>
        <dbReference type="SAM" id="MobiDB-lite"/>
    </source>
</evidence>
<dbReference type="OrthoDB" id="10495387at2759"/>
<proteinExistence type="predicted"/>
<sequence length="367" mass="40071">MREQSSTSQHWSAMNATEAIAHYLDDYDSILDIINLCRSLTHLKVNDIAPYEQAWPPWYLWDTSSLVHLEWRAGSSDDFTEAAQNLVDEGAGAEVEVDLLLKLRTLIVEDDVVSCSQERLEGIAIPPLKGLKTLIIRTESASSITGREALEQASFPDSALGPFEITNTLVAKLRAAPCLEIVQFTTLVCSDPTLVPVQDWSKQGLRGAVVRSLTHGGQELLHIRTHTYSVRIADPTPDQRACGHTIVHSPGGIYRVEDEDDDGRAISKYYETGDELEWQDSTHFDGHVVPLEIIRQMRKAAGVKAGDWEGRGVEVGEAAWKVLTTWRDGLEKKTSGATGTAGGQEVKQDDGPQGGVTEATATAIGAA</sequence>
<protein>
    <submittedName>
        <fullName evidence="2">Uncharacterized protein</fullName>
    </submittedName>
</protein>
<keyword evidence="3" id="KW-1185">Reference proteome</keyword>
<organism evidence="2 3">
    <name type="scientific">Saitozyma podzolica</name>
    <dbReference type="NCBI Taxonomy" id="1890683"/>
    <lineage>
        <taxon>Eukaryota</taxon>
        <taxon>Fungi</taxon>
        <taxon>Dikarya</taxon>
        <taxon>Basidiomycota</taxon>
        <taxon>Agaricomycotina</taxon>
        <taxon>Tremellomycetes</taxon>
        <taxon>Tremellales</taxon>
        <taxon>Trimorphomycetaceae</taxon>
        <taxon>Saitozyma</taxon>
    </lineage>
</organism>